<keyword evidence="2" id="KW-0813">Transport</keyword>
<evidence type="ECO:0000256" key="1">
    <source>
        <dbReference type="ARBA" id="ARBA00004141"/>
    </source>
</evidence>
<evidence type="ECO:0000256" key="3">
    <source>
        <dbReference type="ARBA" id="ARBA00022692"/>
    </source>
</evidence>
<feature type="transmembrane region" description="Helical" evidence="7">
    <location>
        <begin position="196"/>
        <end position="217"/>
    </location>
</feature>
<feature type="transmembrane region" description="Helical" evidence="7">
    <location>
        <begin position="103"/>
        <end position="130"/>
    </location>
</feature>
<dbReference type="Gene3D" id="1.20.1250.20">
    <property type="entry name" value="MFS general substrate transporter like domains"/>
    <property type="match status" value="1"/>
</dbReference>
<feature type="transmembrane region" description="Helical" evidence="7">
    <location>
        <begin position="142"/>
        <end position="160"/>
    </location>
</feature>
<dbReference type="InterPro" id="IPR005829">
    <property type="entry name" value="Sugar_transporter_CS"/>
</dbReference>
<feature type="transmembrane region" description="Helical" evidence="7">
    <location>
        <begin position="256"/>
        <end position="277"/>
    </location>
</feature>
<name>A0A830HY31_9CHLO</name>
<dbReference type="InterPro" id="IPR020846">
    <property type="entry name" value="MFS_dom"/>
</dbReference>
<organism evidence="9 10">
    <name type="scientific">Pycnococcus provasolii</name>
    <dbReference type="NCBI Taxonomy" id="41880"/>
    <lineage>
        <taxon>Eukaryota</taxon>
        <taxon>Viridiplantae</taxon>
        <taxon>Chlorophyta</taxon>
        <taxon>Pseudoscourfieldiophyceae</taxon>
        <taxon>Pseudoscourfieldiales</taxon>
        <taxon>Pycnococcaceae</taxon>
        <taxon>Pycnococcus</taxon>
    </lineage>
</organism>
<feature type="transmembrane region" description="Helical" evidence="7">
    <location>
        <begin position="514"/>
        <end position="531"/>
    </location>
</feature>
<feature type="domain" description="Major facilitator superfamily (MFS) profile" evidence="8">
    <location>
        <begin position="105"/>
        <end position="536"/>
    </location>
</feature>
<comment type="caution">
    <text evidence="9">The sequence shown here is derived from an EMBL/GenBank/DDBJ whole genome shotgun (WGS) entry which is preliminary data.</text>
</comment>
<sequence>MVSTSADDDFENVRLVVPESSSSRPSASRRALGTSGSSSSSLAENVNHGQMGDVNLGSASSLEAADADAAAAASQELARSESDFATYTVDDALNQLGFGRYQVFMLVYTGMAWTSDAMEMMLLSFIGPAVRCYWKLSPVKESIMSAVVFLGMMVGAYVWGYVSDKYGRRTGFLATAAATFLFGLASAFAPSFAWLVLFRCFVGFGLGGVPVAFTLFLEFVPSANRGKWLVTMESFWTVGSFFESALAWALLPTHGWRWLLAFSTLPLFMLLVCFPWLPESPHYLAANGRIEEAQALLFKVAAANRKPLPPGRLVANAVKAGIADDDKTGEDSVSLSCCPPGLRVTLAGLCYLFFANAFTYYGLVLLTTELHAATVGCDAETRSPLLSNSDYGSILATSLAEAPGLVAAALLIDSLGRRGSLAAGLAFASAFVFPLMFLAKGSTGAATTSVLFGARCSIMCSFTVMVIYAPEVLPTSIRSTGLGLANAVARLGGILAPFISVSMVEAGYEKTAELLYFVVPASGVALLMAVLKKETKGTDLGNVSTELELAEFS</sequence>
<reference evidence="9" key="1">
    <citation type="submission" date="2020-10" db="EMBL/GenBank/DDBJ databases">
        <title>Unveiling of a novel bifunctional photoreceptor, Dualchrome1, isolated from a cosmopolitan green alga.</title>
        <authorList>
            <person name="Suzuki S."/>
            <person name="Kawachi M."/>
        </authorList>
    </citation>
    <scope>NUCLEOTIDE SEQUENCE</scope>
    <source>
        <strain evidence="9">NIES 2893</strain>
    </source>
</reference>
<feature type="transmembrane region" description="Helical" evidence="7">
    <location>
        <begin position="419"/>
        <end position="439"/>
    </location>
</feature>
<feature type="compositionally biased region" description="Low complexity" evidence="6">
    <location>
        <begin position="14"/>
        <end position="42"/>
    </location>
</feature>
<feature type="transmembrane region" description="Helical" evidence="7">
    <location>
        <begin position="172"/>
        <end position="190"/>
    </location>
</feature>
<feature type="transmembrane region" description="Helical" evidence="7">
    <location>
        <begin position="229"/>
        <end position="250"/>
    </location>
</feature>
<dbReference type="InterPro" id="IPR036259">
    <property type="entry name" value="MFS_trans_sf"/>
</dbReference>
<feature type="transmembrane region" description="Helical" evidence="7">
    <location>
        <begin position="391"/>
        <end position="412"/>
    </location>
</feature>
<evidence type="ECO:0000256" key="4">
    <source>
        <dbReference type="ARBA" id="ARBA00022989"/>
    </source>
</evidence>
<feature type="transmembrane region" description="Helical" evidence="7">
    <location>
        <begin position="445"/>
        <end position="469"/>
    </location>
</feature>
<evidence type="ECO:0000259" key="8">
    <source>
        <dbReference type="PROSITE" id="PS50850"/>
    </source>
</evidence>
<dbReference type="Proteomes" id="UP000660262">
    <property type="component" value="Unassembled WGS sequence"/>
</dbReference>
<dbReference type="InterPro" id="IPR005828">
    <property type="entry name" value="MFS_sugar_transport-like"/>
</dbReference>
<evidence type="ECO:0000256" key="6">
    <source>
        <dbReference type="SAM" id="MobiDB-lite"/>
    </source>
</evidence>
<dbReference type="Pfam" id="PF00083">
    <property type="entry name" value="Sugar_tr"/>
    <property type="match status" value="1"/>
</dbReference>
<protein>
    <recommendedName>
        <fullName evidence="8">Major facilitator superfamily (MFS) profile domain-containing protein</fullName>
    </recommendedName>
</protein>
<dbReference type="EMBL" id="BNJQ01000041">
    <property type="protein sequence ID" value="GHP12366.1"/>
    <property type="molecule type" value="Genomic_DNA"/>
</dbReference>
<evidence type="ECO:0000256" key="7">
    <source>
        <dbReference type="SAM" id="Phobius"/>
    </source>
</evidence>
<feature type="transmembrane region" description="Helical" evidence="7">
    <location>
        <begin position="481"/>
        <end position="502"/>
    </location>
</feature>
<dbReference type="PANTHER" id="PTHR23511:SF5">
    <property type="entry name" value="MAJOR FACILITATOR-TYPE TRANSPORTER HXNZ-RELATED"/>
    <property type="match status" value="1"/>
</dbReference>
<proteinExistence type="predicted"/>
<dbReference type="SUPFAM" id="SSF103473">
    <property type="entry name" value="MFS general substrate transporter"/>
    <property type="match status" value="1"/>
</dbReference>
<feature type="region of interest" description="Disordered" evidence="6">
    <location>
        <begin position="1"/>
        <end position="45"/>
    </location>
</feature>
<dbReference type="AlphaFoldDB" id="A0A830HY31"/>
<evidence type="ECO:0000256" key="2">
    <source>
        <dbReference type="ARBA" id="ARBA00022448"/>
    </source>
</evidence>
<dbReference type="GO" id="GO:0022857">
    <property type="term" value="F:transmembrane transporter activity"/>
    <property type="evidence" value="ECO:0007669"/>
    <property type="project" value="InterPro"/>
</dbReference>
<keyword evidence="10" id="KW-1185">Reference proteome</keyword>
<dbReference type="PROSITE" id="PS50850">
    <property type="entry name" value="MFS"/>
    <property type="match status" value="1"/>
</dbReference>
<accession>A0A830HY31</accession>
<keyword evidence="5 7" id="KW-0472">Membrane</keyword>
<comment type="subcellular location">
    <subcellularLocation>
        <location evidence="1">Membrane</location>
        <topology evidence="1">Multi-pass membrane protein</topology>
    </subcellularLocation>
</comment>
<keyword evidence="3 7" id="KW-0812">Transmembrane</keyword>
<dbReference type="GO" id="GO:0016020">
    <property type="term" value="C:membrane"/>
    <property type="evidence" value="ECO:0007669"/>
    <property type="project" value="UniProtKB-SubCell"/>
</dbReference>
<evidence type="ECO:0000313" key="9">
    <source>
        <dbReference type="EMBL" id="GHP12366.1"/>
    </source>
</evidence>
<feature type="compositionally biased region" description="Acidic residues" evidence="6">
    <location>
        <begin position="1"/>
        <end position="10"/>
    </location>
</feature>
<evidence type="ECO:0000313" key="10">
    <source>
        <dbReference type="Proteomes" id="UP000660262"/>
    </source>
</evidence>
<dbReference type="PROSITE" id="PS00216">
    <property type="entry name" value="SUGAR_TRANSPORT_1"/>
    <property type="match status" value="1"/>
</dbReference>
<evidence type="ECO:0000256" key="5">
    <source>
        <dbReference type="ARBA" id="ARBA00023136"/>
    </source>
</evidence>
<gene>
    <name evidence="9" type="ORF">PPROV_001109400</name>
</gene>
<keyword evidence="4 7" id="KW-1133">Transmembrane helix</keyword>
<dbReference type="OrthoDB" id="512346at2759"/>
<dbReference type="PANTHER" id="PTHR23511">
    <property type="entry name" value="SYNAPTIC VESICLE GLYCOPROTEIN 2"/>
    <property type="match status" value="1"/>
</dbReference>